<dbReference type="InterPro" id="IPR043729">
    <property type="entry name" value="DUF5672"/>
</dbReference>
<protein>
    <recommendedName>
        <fullName evidence="1">DUF5672 domain-containing protein</fullName>
    </recommendedName>
</protein>
<dbReference type="EMBL" id="BMJO01000005">
    <property type="protein sequence ID" value="GGE63290.1"/>
    <property type="molecule type" value="Genomic_DNA"/>
</dbReference>
<comment type="caution">
    <text evidence="2">The sequence shown here is derived from an EMBL/GenBank/DDBJ whole genome shotgun (WGS) entry which is preliminary data.</text>
</comment>
<name>A0ABQ1ST34_9SPHI</name>
<organism evidence="2 3">
    <name type="scientific">Pedobacter psychrotolerans</name>
    <dbReference type="NCBI Taxonomy" id="1843235"/>
    <lineage>
        <taxon>Bacteria</taxon>
        <taxon>Pseudomonadati</taxon>
        <taxon>Bacteroidota</taxon>
        <taxon>Sphingobacteriia</taxon>
        <taxon>Sphingobacteriales</taxon>
        <taxon>Sphingobacteriaceae</taxon>
        <taxon>Pedobacter</taxon>
    </lineage>
</organism>
<reference evidence="3" key="1">
    <citation type="journal article" date="2019" name="Int. J. Syst. Evol. Microbiol.">
        <title>The Global Catalogue of Microorganisms (GCM) 10K type strain sequencing project: providing services to taxonomists for standard genome sequencing and annotation.</title>
        <authorList>
            <consortium name="The Broad Institute Genomics Platform"/>
            <consortium name="The Broad Institute Genome Sequencing Center for Infectious Disease"/>
            <person name="Wu L."/>
            <person name="Ma J."/>
        </authorList>
    </citation>
    <scope>NUCLEOTIDE SEQUENCE [LARGE SCALE GENOMIC DNA]</scope>
    <source>
        <strain evidence="3">CGMCC 1.15644</strain>
    </source>
</reference>
<sequence length="266" mass="31861">MKKVAIVIPFYRNEISYYEKISLIQCEKVLGNHDKIAIKPMDLNLPDETKLLNFHHTVSFSNNYFRSISGYNKLMLSAEFYKEFLEYEYILIYQMDCFVFSDQLDFWCNQNWDYIGAPWIRKTYHKSPLGLYFLKIKQNISSHFNFSENNQPNQYQLNNQVGNGGFSLRRVHKFYNLCLLMQPVINQYLSSIGNLHNEDVFWSIEVNREKRILNIPGCEKALKFAVEVPPIRLKYLQEKDLPFGCHDWDRYADYWRTIFSKLDYKI</sequence>
<dbReference type="RefSeq" id="WP_132533954.1">
    <property type="nucleotide sequence ID" value="NZ_BMJO01000005.1"/>
</dbReference>
<dbReference type="Proteomes" id="UP000622648">
    <property type="component" value="Unassembled WGS sequence"/>
</dbReference>
<accession>A0ABQ1ST34</accession>
<gene>
    <name evidence="2" type="ORF">GCM10011413_32130</name>
</gene>
<evidence type="ECO:0000313" key="3">
    <source>
        <dbReference type="Proteomes" id="UP000622648"/>
    </source>
</evidence>
<evidence type="ECO:0000313" key="2">
    <source>
        <dbReference type="EMBL" id="GGE63290.1"/>
    </source>
</evidence>
<keyword evidence="3" id="KW-1185">Reference proteome</keyword>
<feature type="domain" description="DUF5672" evidence="1">
    <location>
        <begin position="57"/>
        <end position="246"/>
    </location>
</feature>
<evidence type="ECO:0000259" key="1">
    <source>
        <dbReference type="Pfam" id="PF18922"/>
    </source>
</evidence>
<dbReference type="Pfam" id="PF18922">
    <property type="entry name" value="DUF5672"/>
    <property type="match status" value="1"/>
</dbReference>
<proteinExistence type="predicted"/>